<dbReference type="Gene3D" id="2.40.50.90">
    <property type="match status" value="1"/>
</dbReference>
<proteinExistence type="predicted"/>
<gene>
    <name evidence="2" type="ORF">BEMITA_LOCUS3328</name>
</gene>
<evidence type="ECO:0000313" key="2">
    <source>
        <dbReference type="EMBL" id="CAH0383940.1"/>
    </source>
</evidence>
<accession>A0A9P0A1Q7</accession>
<dbReference type="Proteomes" id="UP001152759">
    <property type="component" value="Chromosome 2"/>
</dbReference>
<dbReference type="SUPFAM" id="SSF63748">
    <property type="entry name" value="Tudor/PWWP/MBT"/>
    <property type="match status" value="1"/>
</dbReference>
<dbReference type="PROSITE" id="PS50304">
    <property type="entry name" value="TUDOR"/>
    <property type="match status" value="1"/>
</dbReference>
<dbReference type="Pfam" id="PF00567">
    <property type="entry name" value="TUDOR"/>
    <property type="match status" value="1"/>
</dbReference>
<evidence type="ECO:0000259" key="1">
    <source>
        <dbReference type="PROSITE" id="PS50304"/>
    </source>
</evidence>
<evidence type="ECO:0000313" key="3">
    <source>
        <dbReference type="Proteomes" id="UP001152759"/>
    </source>
</evidence>
<dbReference type="PANTHER" id="PTHR22948:SF76">
    <property type="entry name" value="FI20010P1-RELATED"/>
    <property type="match status" value="1"/>
</dbReference>
<dbReference type="Gene3D" id="2.30.30.140">
    <property type="match status" value="1"/>
</dbReference>
<dbReference type="InterPro" id="IPR002999">
    <property type="entry name" value="Tudor"/>
</dbReference>
<dbReference type="InterPro" id="IPR035437">
    <property type="entry name" value="SNase_OB-fold_sf"/>
</dbReference>
<dbReference type="InterPro" id="IPR050621">
    <property type="entry name" value="Tudor_domain_containing"/>
</dbReference>
<dbReference type="PANTHER" id="PTHR22948">
    <property type="entry name" value="TUDOR DOMAIN CONTAINING PROTEIN"/>
    <property type="match status" value="1"/>
</dbReference>
<sequence length="364" mass="41199">MYPSITEVPFMASPFHIAEVQAPDTLWPPRTLDFIKHTLVDKTFRCDILDGEQVKNIIQIYLNLEPSETFSSILISEGLARHIDLPMQEALIQDLSQSQRALMDLNPVCKPLVSTGVIGVTTAPPGQPHTATLPSDVTVLLDTLLTYTAACTPAAATSITPFSQMTNPTIPQFISINFTPGSRHSVYISYVEYGVFDFAVQLKVDADKFLPELLLDIHKSFKPTSIQGVLIPGTQCLARYTYDQVICRAVITDVTEDQVKVYYVDFGNWEYLPPSEVFEIPQRFLTQRAMATRFSLADVGDDPVWKLKAVQEYFYELAKERKFVMYVKAKEASSLMQYCDLYYDGYNIRHLLKKKLYQNVPPPQ</sequence>
<organism evidence="2 3">
    <name type="scientific">Bemisia tabaci</name>
    <name type="common">Sweetpotato whitefly</name>
    <name type="synonym">Aleurodes tabaci</name>
    <dbReference type="NCBI Taxonomy" id="7038"/>
    <lineage>
        <taxon>Eukaryota</taxon>
        <taxon>Metazoa</taxon>
        <taxon>Ecdysozoa</taxon>
        <taxon>Arthropoda</taxon>
        <taxon>Hexapoda</taxon>
        <taxon>Insecta</taxon>
        <taxon>Pterygota</taxon>
        <taxon>Neoptera</taxon>
        <taxon>Paraneoptera</taxon>
        <taxon>Hemiptera</taxon>
        <taxon>Sternorrhyncha</taxon>
        <taxon>Aleyrodoidea</taxon>
        <taxon>Aleyrodidae</taxon>
        <taxon>Aleyrodinae</taxon>
        <taxon>Bemisia</taxon>
    </lineage>
</organism>
<feature type="domain" description="Tudor" evidence="1">
    <location>
        <begin position="229"/>
        <end position="287"/>
    </location>
</feature>
<dbReference type="EMBL" id="OU963863">
    <property type="protein sequence ID" value="CAH0383940.1"/>
    <property type="molecule type" value="Genomic_DNA"/>
</dbReference>
<dbReference type="AlphaFoldDB" id="A0A9P0A1Q7"/>
<protein>
    <recommendedName>
        <fullName evidence="1">Tudor domain-containing protein</fullName>
    </recommendedName>
</protein>
<reference evidence="2" key="1">
    <citation type="submission" date="2021-12" db="EMBL/GenBank/DDBJ databases">
        <authorList>
            <person name="King R."/>
        </authorList>
    </citation>
    <scope>NUCLEOTIDE SEQUENCE</scope>
</reference>
<keyword evidence="3" id="KW-1185">Reference proteome</keyword>
<name>A0A9P0A1Q7_BEMTA</name>
<dbReference type="SMART" id="SM00333">
    <property type="entry name" value="TUDOR"/>
    <property type="match status" value="1"/>
</dbReference>
<dbReference type="GO" id="GO:0005737">
    <property type="term" value="C:cytoplasm"/>
    <property type="evidence" value="ECO:0007669"/>
    <property type="project" value="UniProtKB-ARBA"/>
</dbReference>
<dbReference type="KEGG" id="btab:109031814"/>